<organism evidence="1 2">
    <name type="scientific">Agrilactobacillus composti DSM 18527 = JCM 14202</name>
    <dbReference type="NCBI Taxonomy" id="1423734"/>
    <lineage>
        <taxon>Bacteria</taxon>
        <taxon>Bacillati</taxon>
        <taxon>Bacillota</taxon>
        <taxon>Bacilli</taxon>
        <taxon>Lactobacillales</taxon>
        <taxon>Lactobacillaceae</taxon>
        <taxon>Agrilactobacillus</taxon>
    </lineage>
</organism>
<dbReference type="Proteomes" id="UP000051236">
    <property type="component" value="Unassembled WGS sequence"/>
</dbReference>
<gene>
    <name evidence="1" type="ORF">FC83_GL002367</name>
</gene>
<keyword evidence="2" id="KW-1185">Reference proteome</keyword>
<evidence type="ECO:0000313" key="1">
    <source>
        <dbReference type="EMBL" id="KRM36495.1"/>
    </source>
</evidence>
<dbReference type="AlphaFoldDB" id="A0A0R1Y2T2"/>
<evidence type="ECO:0000313" key="2">
    <source>
        <dbReference type="Proteomes" id="UP000051236"/>
    </source>
</evidence>
<comment type="caution">
    <text evidence="1">The sequence shown here is derived from an EMBL/GenBank/DDBJ whole genome shotgun (WGS) entry which is preliminary data.</text>
</comment>
<sequence length="200" mass="22423">MVILTLVGSLGCFGSVQTVSADGTGRINSFKAVDTYNDYRSVATVDGTWGANLFEGNDGQKVFIKILPKDSQWQVYGYTKRADGYYYNVGGNLWLQGNQVKVPVADDNDASLNVFAHHPEDDIYPFDLGKISDMADYPEYMWWSRKLVNSPKWGTINVLVLARMSVGNGVDWIPINWGYLVYPDGTVVFENNLDLDTIWI</sequence>
<name>A0A0R1Y2T2_9LACO</name>
<protein>
    <recommendedName>
        <fullName evidence="3">Surface layer protein A domain-containing protein</fullName>
    </recommendedName>
</protein>
<dbReference type="eggNOG" id="ENOG5032MT7">
    <property type="taxonomic scope" value="Bacteria"/>
</dbReference>
<reference evidence="1 2" key="1">
    <citation type="journal article" date="2015" name="Genome Announc.">
        <title>Expanding the biotechnology potential of lactobacilli through comparative genomics of 213 strains and associated genera.</title>
        <authorList>
            <person name="Sun Z."/>
            <person name="Harris H.M."/>
            <person name="McCann A."/>
            <person name="Guo C."/>
            <person name="Argimon S."/>
            <person name="Zhang W."/>
            <person name="Yang X."/>
            <person name="Jeffery I.B."/>
            <person name="Cooney J.C."/>
            <person name="Kagawa T.F."/>
            <person name="Liu W."/>
            <person name="Song Y."/>
            <person name="Salvetti E."/>
            <person name="Wrobel A."/>
            <person name="Rasinkangas P."/>
            <person name="Parkhill J."/>
            <person name="Rea M.C."/>
            <person name="O'Sullivan O."/>
            <person name="Ritari J."/>
            <person name="Douillard F.P."/>
            <person name="Paul Ross R."/>
            <person name="Yang R."/>
            <person name="Briner A.E."/>
            <person name="Felis G.E."/>
            <person name="de Vos W.M."/>
            <person name="Barrangou R."/>
            <person name="Klaenhammer T.R."/>
            <person name="Caufield P.W."/>
            <person name="Cui Y."/>
            <person name="Zhang H."/>
            <person name="O'Toole P.W."/>
        </authorList>
    </citation>
    <scope>NUCLEOTIDE SEQUENCE [LARGE SCALE GENOMIC DNA]</scope>
    <source>
        <strain evidence="1 2">DSM 18527</strain>
    </source>
</reference>
<accession>A0A0R1Y2T2</accession>
<proteinExistence type="predicted"/>
<dbReference type="EMBL" id="AZGA01000002">
    <property type="protein sequence ID" value="KRM36495.1"/>
    <property type="molecule type" value="Genomic_DNA"/>
</dbReference>
<evidence type="ECO:0008006" key="3">
    <source>
        <dbReference type="Google" id="ProtNLM"/>
    </source>
</evidence>
<dbReference type="PATRIC" id="fig|1423734.3.peg.2401"/>
<dbReference type="STRING" id="1423734.FC83_GL002367"/>